<protein>
    <recommendedName>
        <fullName evidence="6">Cytochrome c oxidase assembly protein PET191</fullName>
    </recommendedName>
</protein>
<dbReference type="EMBL" id="MU005982">
    <property type="protein sequence ID" value="KAF2860415.1"/>
    <property type="molecule type" value="Genomic_DNA"/>
</dbReference>
<organism evidence="4 5">
    <name type="scientific">Piedraia hortae CBS 480.64</name>
    <dbReference type="NCBI Taxonomy" id="1314780"/>
    <lineage>
        <taxon>Eukaryota</taxon>
        <taxon>Fungi</taxon>
        <taxon>Dikarya</taxon>
        <taxon>Ascomycota</taxon>
        <taxon>Pezizomycotina</taxon>
        <taxon>Dothideomycetes</taxon>
        <taxon>Dothideomycetidae</taxon>
        <taxon>Capnodiales</taxon>
        <taxon>Piedraiaceae</taxon>
        <taxon>Piedraia</taxon>
    </lineage>
</organism>
<dbReference type="AlphaFoldDB" id="A0A6A7C0G0"/>
<dbReference type="GO" id="GO:0005739">
    <property type="term" value="C:mitochondrion"/>
    <property type="evidence" value="ECO:0007669"/>
    <property type="project" value="TreeGrafter"/>
</dbReference>
<keyword evidence="5" id="KW-1185">Reference proteome</keyword>
<dbReference type="PANTHER" id="PTHR28627:SF1">
    <property type="entry name" value="CYTOCHROME C OXIDASE ASSEMBLY FACTOR 5"/>
    <property type="match status" value="1"/>
</dbReference>
<name>A0A6A7C0G0_9PEZI</name>
<evidence type="ECO:0000313" key="4">
    <source>
        <dbReference type="EMBL" id="KAF2860415.1"/>
    </source>
</evidence>
<feature type="region of interest" description="Disordered" evidence="3">
    <location>
        <begin position="66"/>
        <end position="119"/>
    </location>
</feature>
<comment type="similarity">
    <text evidence="1">Belongs to the PET191 family.</text>
</comment>
<reference evidence="4" key="1">
    <citation type="journal article" date="2020" name="Stud. Mycol.">
        <title>101 Dothideomycetes genomes: a test case for predicting lifestyles and emergence of pathogens.</title>
        <authorList>
            <person name="Haridas S."/>
            <person name="Albert R."/>
            <person name="Binder M."/>
            <person name="Bloem J."/>
            <person name="Labutti K."/>
            <person name="Salamov A."/>
            <person name="Andreopoulos B."/>
            <person name="Baker S."/>
            <person name="Barry K."/>
            <person name="Bills G."/>
            <person name="Bluhm B."/>
            <person name="Cannon C."/>
            <person name="Castanera R."/>
            <person name="Culley D."/>
            <person name="Daum C."/>
            <person name="Ezra D."/>
            <person name="Gonzalez J."/>
            <person name="Henrissat B."/>
            <person name="Kuo A."/>
            <person name="Liang C."/>
            <person name="Lipzen A."/>
            <person name="Lutzoni F."/>
            <person name="Magnuson J."/>
            <person name="Mondo S."/>
            <person name="Nolan M."/>
            <person name="Ohm R."/>
            <person name="Pangilinan J."/>
            <person name="Park H.-J."/>
            <person name="Ramirez L."/>
            <person name="Alfaro M."/>
            <person name="Sun H."/>
            <person name="Tritt A."/>
            <person name="Yoshinaga Y."/>
            <person name="Zwiers L.-H."/>
            <person name="Turgeon B."/>
            <person name="Goodwin S."/>
            <person name="Spatafora J."/>
            <person name="Crous P."/>
            <person name="Grigoriev I."/>
        </authorList>
    </citation>
    <scope>NUCLEOTIDE SEQUENCE</scope>
    <source>
        <strain evidence="4">CBS 480.64</strain>
    </source>
</reference>
<dbReference type="Pfam" id="PF10203">
    <property type="entry name" value="Pet191_N"/>
    <property type="match status" value="1"/>
</dbReference>
<evidence type="ECO:0000313" key="5">
    <source>
        <dbReference type="Proteomes" id="UP000799421"/>
    </source>
</evidence>
<gene>
    <name evidence="4" type="ORF">K470DRAFT_217170</name>
</gene>
<keyword evidence="2" id="KW-1015">Disulfide bond</keyword>
<dbReference type="InterPro" id="IPR018793">
    <property type="entry name" value="Cyt_c_oxidase_assmbl_Pet191"/>
</dbReference>
<evidence type="ECO:0000256" key="2">
    <source>
        <dbReference type="ARBA" id="ARBA00023157"/>
    </source>
</evidence>
<dbReference type="OrthoDB" id="282149at2759"/>
<evidence type="ECO:0008006" key="6">
    <source>
        <dbReference type="Google" id="ProtNLM"/>
    </source>
</evidence>
<sequence>MPSSCQDIRDALAKCLQYSPCVLIERNTPADCLKPPLVESLPTECLQLKRGYAECKRGQIDMRKRFRGNKPIGSTSKELEGEKGHMLYAGGGSAQAEKPKGDEWEKFTRNDGIEDIRKK</sequence>
<evidence type="ECO:0000256" key="3">
    <source>
        <dbReference type="SAM" id="MobiDB-lite"/>
    </source>
</evidence>
<feature type="compositionally biased region" description="Basic and acidic residues" evidence="3">
    <location>
        <begin position="97"/>
        <end position="119"/>
    </location>
</feature>
<dbReference type="Proteomes" id="UP000799421">
    <property type="component" value="Unassembled WGS sequence"/>
</dbReference>
<proteinExistence type="inferred from homology"/>
<accession>A0A6A7C0G0</accession>
<dbReference type="PANTHER" id="PTHR28627">
    <property type="entry name" value="CYTOCHROME C OXIDASE ASSEMBLY FACTOR 5"/>
    <property type="match status" value="1"/>
</dbReference>
<evidence type="ECO:0000256" key="1">
    <source>
        <dbReference type="ARBA" id="ARBA00007785"/>
    </source>
</evidence>
<dbReference type="GO" id="GO:0033617">
    <property type="term" value="P:mitochondrial respiratory chain complex IV assembly"/>
    <property type="evidence" value="ECO:0007669"/>
    <property type="project" value="TreeGrafter"/>
</dbReference>